<dbReference type="EMBL" id="MU393473">
    <property type="protein sequence ID" value="KAI4865330.1"/>
    <property type="molecule type" value="Genomic_DNA"/>
</dbReference>
<evidence type="ECO:0000313" key="2">
    <source>
        <dbReference type="Proteomes" id="UP001497700"/>
    </source>
</evidence>
<organism evidence="1 2">
    <name type="scientific">Hypoxylon rubiginosum</name>
    <dbReference type="NCBI Taxonomy" id="110542"/>
    <lineage>
        <taxon>Eukaryota</taxon>
        <taxon>Fungi</taxon>
        <taxon>Dikarya</taxon>
        <taxon>Ascomycota</taxon>
        <taxon>Pezizomycotina</taxon>
        <taxon>Sordariomycetes</taxon>
        <taxon>Xylariomycetidae</taxon>
        <taxon>Xylariales</taxon>
        <taxon>Hypoxylaceae</taxon>
        <taxon>Hypoxylon</taxon>
    </lineage>
</organism>
<sequence>MKAILVSFLVAILPALATIVSAVPTPNDSTTDYAKQAMSLSCSNLKLRDGRFLDADCLEPPSWPAATTFSAELDLNNCLANRWGHLDYAYPGGAYANTCSFCSLEGPKNTSIGCMCPDGKNTDPNRPDFFIGSAFDLDDWKYIRNSQGTLTCAPSPTNMTRRAFFHRGRY</sequence>
<keyword evidence="2" id="KW-1185">Reference proteome</keyword>
<name>A0ACB9Z0W4_9PEZI</name>
<gene>
    <name evidence="1" type="ORF">F4820DRAFT_420567</name>
</gene>
<dbReference type="Proteomes" id="UP001497700">
    <property type="component" value="Unassembled WGS sequence"/>
</dbReference>
<accession>A0ACB9Z0W4</accession>
<proteinExistence type="predicted"/>
<comment type="caution">
    <text evidence="1">The sequence shown here is derived from an EMBL/GenBank/DDBJ whole genome shotgun (WGS) entry which is preliminary data.</text>
</comment>
<evidence type="ECO:0000313" key="1">
    <source>
        <dbReference type="EMBL" id="KAI4865330.1"/>
    </source>
</evidence>
<protein>
    <submittedName>
        <fullName evidence="1">Uncharacterized protein</fullName>
    </submittedName>
</protein>
<reference evidence="1 2" key="1">
    <citation type="journal article" date="2022" name="New Phytol.">
        <title>Ecological generalism drives hyperdiversity of secondary metabolite gene clusters in xylarialean endophytes.</title>
        <authorList>
            <person name="Franco M.E.E."/>
            <person name="Wisecaver J.H."/>
            <person name="Arnold A.E."/>
            <person name="Ju Y.M."/>
            <person name="Slot J.C."/>
            <person name="Ahrendt S."/>
            <person name="Moore L.P."/>
            <person name="Eastman K.E."/>
            <person name="Scott K."/>
            <person name="Konkel Z."/>
            <person name="Mondo S.J."/>
            <person name="Kuo A."/>
            <person name="Hayes R.D."/>
            <person name="Haridas S."/>
            <person name="Andreopoulos B."/>
            <person name="Riley R."/>
            <person name="LaButti K."/>
            <person name="Pangilinan J."/>
            <person name="Lipzen A."/>
            <person name="Amirebrahimi M."/>
            <person name="Yan J."/>
            <person name="Adam C."/>
            <person name="Keymanesh K."/>
            <person name="Ng V."/>
            <person name="Louie K."/>
            <person name="Northen T."/>
            <person name="Drula E."/>
            <person name="Henrissat B."/>
            <person name="Hsieh H.M."/>
            <person name="Youens-Clark K."/>
            <person name="Lutzoni F."/>
            <person name="Miadlikowska J."/>
            <person name="Eastwood D.C."/>
            <person name="Hamelin R.C."/>
            <person name="Grigoriev I.V."/>
            <person name="U'Ren J.M."/>
        </authorList>
    </citation>
    <scope>NUCLEOTIDE SEQUENCE [LARGE SCALE GENOMIC DNA]</scope>
    <source>
        <strain evidence="1 2">CBS 119005</strain>
    </source>
</reference>